<evidence type="ECO:0000313" key="1">
    <source>
        <dbReference type="EMBL" id="MDZ5760605.1"/>
    </source>
</evidence>
<gene>
    <name evidence="1" type="ORF">RAK27_18350</name>
</gene>
<dbReference type="EMBL" id="JAVBVO010000024">
    <property type="protein sequence ID" value="MDZ5760605.1"/>
    <property type="molecule type" value="Genomic_DNA"/>
</dbReference>
<reference evidence="1" key="1">
    <citation type="submission" date="2023-08" db="EMBL/GenBank/DDBJ databases">
        <title>Genomic characterization of piscicolin 126 produced by Carnobacterium maltaromaticum CM22 strain isolated from salmon (Salmo salar).</title>
        <authorList>
            <person name="Gonzalez-Gragera E."/>
            <person name="Garcia-Lopez J.D."/>
            <person name="Teso-Perez C."/>
            <person name="Gimenez-Hernandez I."/>
            <person name="Peralta-Sanchez J.M."/>
            <person name="Valdivia E."/>
            <person name="Montalban-Lopez M."/>
            <person name="Martin-Platero A.M."/>
            <person name="Banos A."/>
            <person name="Martinez-Bueno M."/>
        </authorList>
    </citation>
    <scope>NUCLEOTIDE SEQUENCE</scope>
    <source>
        <strain evidence="1">CM22</strain>
    </source>
</reference>
<accession>A0AAW9K4A3</accession>
<comment type="caution">
    <text evidence="1">The sequence shown here is derived from an EMBL/GenBank/DDBJ whole genome shotgun (WGS) entry which is preliminary data.</text>
</comment>
<protein>
    <submittedName>
        <fullName evidence="1">Uncharacterized protein</fullName>
    </submittedName>
</protein>
<sequence>MKNNNKSLYRVFKNVRVDMLSDDQIKILKEKNLLNKFFEKYLLELGKQVIINPKPNPNFEEELKIYLKKKGYTINHFKIPVKYLHYGEIGHGLFIGSPEDVKGNYENKNLGGEKNE</sequence>
<proteinExistence type="predicted"/>
<name>A0AAW9K4A3_CARML</name>
<dbReference type="Proteomes" id="UP001290462">
    <property type="component" value="Unassembled WGS sequence"/>
</dbReference>
<organism evidence="1 2">
    <name type="scientific">Carnobacterium maltaromaticum</name>
    <name type="common">Carnobacterium piscicola</name>
    <dbReference type="NCBI Taxonomy" id="2751"/>
    <lineage>
        <taxon>Bacteria</taxon>
        <taxon>Bacillati</taxon>
        <taxon>Bacillota</taxon>
        <taxon>Bacilli</taxon>
        <taxon>Lactobacillales</taxon>
        <taxon>Carnobacteriaceae</taxon>
        <taxon>Carnobacterium</taxon>
    </lineage>
</organism>
<dbReference type="AlphaFoldDB" id="A0AAW9K4A3"/>
<evidence type="ECO:0000313" key="2">
    <source>
        <dbReference type="Proteomes" id="UP001290462"/>
    </source>
</evidence>